<sequence length="115" mass="13772">MLFLQRQLPIIYRVSRRSGRNYSVKFSENFDGHVQATKPRLADFRYPLFHTFLLASSVYMGLNALWYSLEYEQVENSLIKQANMLEDELQRTLEEVKSQHIKSADKWYSKLKFWS</sequence>
<dbReference type="VEuPathDB" id="FungiDB:CLUG_03876"/>
<dbReference type="Proteomes" id="UP000007703">
    <property type="component" value="Unassembled WGS sequence"/>
</dbReference>
<accession>C4Y6U2</accession>
<dbReference type="InParanoid" id="C4Y6U2"/>
<protein>
    <submittedName>
        <fullName evidence="2">Uncharacterized protein</fullName>
    </submittedName>
</protein>
<name>C4Y6U2_CLAL4</name>
<proteinExistence type="predicted"/>
<dbReference type="OrthoDB" id="4010196at2759"/>
<dbReference type="AlphaFoldDB" id="C4Y6U2"/>
<gene>
    <name evidence="2" type="ORF">CLUG_03876</name>
</gene>
<evidence type="ECO:0000313" key="2">
    <source>
        <dbReference type="EMBL" id="EEQ39748.1"/>
    </source>
</evidence>
<dbReference type="KEGG" id="clu:CLUG_03876"/>
<dbReference type="EMBL" id="CH408079">
    <property type="protein sequence ID" value="EEQ39748.1"/>
    <property type="molecule type" value="Genomic_DNA"/>
</dbReference>
<organism evidence="2 3">
    <name type="scientific">Clavispora lusitaniae (strain ATCC 42720)</name>
    <name type="common">Yeast</name>
    <name type="synonym">Candida lusitaniae</name>
    <dbReference type="NCBI Taxonomy" id="306902"/>
    <lineage>
        <taxon>Eukaryota</taxon>
        <taxon>Fungi</taxon>
        <taxon>Dikarya</taxon>
        <taxon>Ascomycota</taxon>
        <taxon>Saccharomycotina</taxon>
        <taxon>Pichiomycetes</taxon>
        <taxon>Metschnikowiaceae</taxon>
        <taxon>Clavispora</taxon>
    </lineage>
</organism>
<evidence type="ECO:0000256" key="1">
    <source>
        <dbReference type="SAM" id="Coils"/>
    </source>
</evidence>
<dbReference type="HOGENOM" id="CLU_169796_0_0_1"/>
<dbReference type="OMA" id="KWPIANT"/>
<feature type="coiled-coil region" evidence="1">
    <location>
        <begin position="75"/>
        <end position="102"/>
    </location>
</feature>
<evidence type="ECO:0000313" key="3">
    <source>
        <dbReference type="Proteomes" id="UP000007703"/>
    </source>
</evidence>
<reference evidence="2 3" key="1">
    <citation type="journal article" date="2009" name="Nature">
        <title>Evolution of pathogenicity and sexual reproduction in eight Candida genomes.</title>
        <authorList>
            <person name="Butler G."/>
            <person name="Rasmussen M.D."/>
            <person name="Lin M.F."/>
            <person name="Santos M.A."/>
            <person name="Sakthikumar S."/>
            <person name="Munro C.A."/>
            <person name="Rheinbay E."/>
            <person name="Grabherr M."/>
            <person name="Forche A."/>
            <person name="Reedy J.L."/>
            <person name="Agrafioti I."/>
            <person name="Arnaud M.B."/>
            <person name="Bates S."/>
            <person name="Brown A.J."/>
            <person name="Brunke S."/>
            <person name="Costanzo M.C."/>
            <person name="Fitzpatrick D.A."/>
            <person name="de Groot P.W."/>
            <person name="Harris D."/>
            <person name="Hoyer L.L."/>
            <person name="Hube B."/>
            <person name="Klis F.M."/>
            <person name="Kodira C."/>
            <person name="Lennard N."/>
            <person name="Logue M.E."/>
            <person name="Martin R."/>
            <person name="Neiman A.M."/>
            <person name="Nikolaou E."/>
            <person name="Quail M.A."/>
            <person name="Quinn J."/>
            <person name="Santos M.C."/>
            <person name="Schmitzberger F.F."/>
            <person name="Sherlock G."/>
            <person name="Shah P."/>
            <person name="Silverstein K.A."/>
            <person name="Skrzypek M.S."/>
            <person name="Soll D."/>
            <person name="Staggs R."/>
            <person name="Stansfield I."/>
            <person name="Stumpf M.P."/>
            <person name="Sudbery P.E."/>
            <person name="Srikantha T."/>
            <person name="Zeng Q."/>
            <person name="Berman J."/>
            <person name="Berriman M."/>
            <person name="Heitman J."/>
            <person name="Gow N.A."/>
            <person name="Lorenz M.C."/>
            <person name="Birren B.W."/>
            <person name="Kellis M."/>
            <person name="Cuomo C.A."/>
        </authorList>
    </citation>
    <scope>NUCLEOTIDE SEQUENCE [LARGE SCALE GENOMIC DNA]</scope>
    <source>
        <strain evidence="2 3">ATCC 42720</strain>
    </source>
</reference>
<keyword evidence="1" id="KW-0175">Coiled coil</keyword>